<evidence type="ECO:0000313" key="11">
    <source>
        <dbReference type="EMBL" id="RXM94696.1"/>
    </source>
</evidence>
<proteinExistence type="inferred from homology"/>
<dbReference type="AlphaFoldDB" id="A0A444V2K4"/>
<keyword evidence="6 9" id="KW-1133">Transmembrane helix</keyword>
<keyword evidence="7 9" id="KW-0472">Membrane</keyword>
<gene>
    <name evidence="11" type="ORF">EOD39_17706</name>
</gene>
<keyword evidence="4 9" id="KW-1003">Cell membrane</keyword>
<organism evidence="11 12">
    <name type="scientific">Acipenser ruthenus</name>
    <name type="common">Sterlet sturgeon</name>
    <dbReference type="NCBI Taxonomy" id="7906"/>
    <lineage>
        <taxon>Eukaryota</taxon>
        <taxon>Metazoa</taxon>
        <taxon>Chordata</taxon>
        <taxon>Craniata</taxon>
        <taxon>Vertebrata</taxon>
        <taxon>Euteleostomi</taxon>
        <taxon>Actinopterygii</taxon>
        <taxon>Chondrostei</taxon>
        <taxon>Acipenseriformes</taxon>
        <taxon>Acipenseridae</taxon>
        <taxon>Acipenser</taxon>
    </lineage>
</organism>
<dbReference type="Pfam" id="PF05640">
    <property type="entry name" value="NKAIN"/>
    <property type="match status" value="1"/>
</dbReference>
<comment type="caution">
    <text evidence="11">The sequence shown here is derived from an EMBL/GenBank/DDBJ whole genome shotgun (WGS) entry which is preliminary data.</text>
</comment>
<feature type="compositionally biased region" description="Basic and acidic residues" evidence="10">
    <location>
        <begin position="1"/>
        <end position="17"/>
    </location>
</feature>
<protein>
    <recommendedName>
        <fullName evidence="9">Sodium/potassium-transporting ATPase subunit beta-1-interacting protein</fullName>
        <shortName evidence="9">Na(+)/K(+)-transporting ATPase subunit beta-1-interacting protein</shortName>
    </recommendedName>
</protein>
<feature type="transmembrane region" description="Helical" evidence="9">
    <location>
        <begin position="33"/>
        <end position="58"/>
    </location>
</feature>
<dbReference type="InterPro" id="IPR008516">
    <property type="entry name" value="Na/K-Atpase_Interacting"/>
</dbReference>
<feature type="region of interest" description="Disordered" evidence="10">
    <location>
        <begin position="1"/>
        <end position="23"/>
    </location>
</feature>
<sequence>MTNPHADRGRSWEERVSNDQPPHGQSIVTNYPWLLHAVCLGCVCCVGSVVSSVLLISLPPSLCSQVAALERQIFDFLGYQWAPILANFIHIMAVIMAIFGTMQYRSHHLIMYAVWLVLWVGWNSFIICFYLEVGHLSQVQWTALLVSTLLFSFLLYAVAMRTSCDTNPAHTTHFISALLCGLLPQTACIYPIGKSQAVCPFPRECNALALCSQWKSCLISLISIGHADAQTYRCCVTLFSSCLGGGWSQACRSLLCHIV</sequence>
<evidence type="ECO:0000256" key="5">
    <source>
        <dbReference type="ARBA" id="ARBA00022692"/>
    </source>
</evidence>
<keyword evidence="8" id="KW-0325">Glycoprotein</keyword>
<evidence type="ECO:0000256" key="7">
    <source>
        <dbReference type="ARBA" id="ARBA00023136"/>
    </source>
</evidence>
<name>A0A444V2K4_ACIRT</name>
<evidence type="ECO:0000256" key="1">
    <source>
        <dbReference type="ARBA" id="ARBA00004651"/>
    </source>
</evidence>
<comment type="subcellular location">
    <subcellularLocation>
        <location evidence="1 9">Cell membrane</location>
        <topology evidence="1 9">Multi-pass membrane protein</topology>
    </subcellularLocation>
</comment>
<evidence type="ECO:0000256" key="8">
    <source>
        <dbReference type="ARBA" id="ARBA00023180"/>
    </source>
</evidence>
<comment type="subunit">
    <text evidence="3">Interacts with atp1b1 C-terminus.</text>
</comment>
<feature type="transmembrane region" description="Helical" evidence="9">
    <location>
        <begin position="112"/>
        <end position="133"/>
    </location>
</feature>
<keyword evidence="5 9" id="KW-0812">Transmembrane</keyword>
<feature type="transmembrane region" description="Helical" evidence="9">
    <location>
        <begin position="78"/>
        <end position="100"/>
    </location>
</feature>
<evidence type="ECO:0000256" key="2">
    <source>
        <dbReference type="ARBA" id="ARBA00006364"/>
    </source>
</evidence>
<dbReference type="PANTHER" id="PTHR13084">
    <property type="entry name" value="T-CELL LYMPHOMA BREAKPOINT-ASSOCIATED TARGET 1-RELATED"/>
    <property type="match status" value="1"/>
</dbReference>
<accession>A0A444V2K4</accession>
<evidence type="ECO:0000313" key="12">
    <source>
        <dbReference type="Proteomes" id="UP000289886"/>
    </source>
</evidence>
<dbReference type="EMBL" id="SCEB01003093">
    <property type="protein sequence ID" value="RXM94696.1"/>
    <property type="molecule type" value="Genomic_DNA"/>
</dbReference>
<keyword evidence="12" id="KW-1185">Reference proteome</keyword>
<comment type="similarity">
    <text evidence="2 9">Belongs to the NKAIN family.</text>
</comment>
<dbReference type="GO" id="GO:0005886">
    <property type="term" value="C:plasma membrane"/>
    <property type="evidence" value="ECO:0007669"/>
    <property type="project" value="UniProtKB-SubCell"/>
</dbReference>
<evidence type="ECO:0000256" key="3">
    <source>
        <dbReference type="ARBA" id="ARBA00011461"/>
    </source>
</evidence>
<evidence type="ECO:0000256" key="9">
    <source>
        <dbReference type="RuleBase" id="RU368041"/>
    </source>
</evidence>
<evidence type="ECO:0000256" key="4">
    <source>
        <dbReference type="ARBA" id="ARBA00022475"/>
    </source>
</evidence>
<dbReference type="GO" id="GO:0002028">
    <property type="term" value="P:regulation of sodium ion transport"/>
    <property type="evidence" value="ECO:0007669"/>
    <property type="project" value="UniProtKB-UniRule"/>
</dbReference>
<reference evidence="11 12" key="1">
    <citation type="submission" date="2019-01" db="EMBL/GenBank/DDBJ databases">
        <title>Draft Genome and Complete Hox-Cluster Characterization of the Sterlet Sturgeon (Acipenser ruthenus).</title>
        <authorList>
            <person name="Wei Q."/>
        </authorList>
    </citation>
    <scope>NUCLEOTIDE SEQUENCE [LARGE SCALE GENOMIC DNA]</scope>
    <source>
        <strain evidence="11">WHYD16114868_AA</strain>
        <tissue evidence="11">Blood</tissue>
    </source>
</reference>
<dbReference type="Proteomes" id="UP000289886">
    <property type="component" value="Unassembled WGS sequence"/>
</dbReference>
<evidence type="ECO:0000256" key="10">
    <source>
        <dbReference type="SAM" id="MobiDB-lite"/>
    </source>
</evidence>
<evidence type="ECO:0000256" key="6">
    <source>
        <dbReference type="ARBA" id="ARBA00022989"/>
    </source>
</evidence>
<dbReference type="PANTHER" id="PTHR13084:SF4">
    <property type="entry name" value="SODIUM_POTASSIUM-TRANSPORTING ATPASE SUBUNIT BETA-1-INTERACTING PROTEIN 1"/>
    <property type="match status" value="1"/>
</dbReference>
<feature type="transmembrane region" description="Helical" evidence="9">
    <location>
        <begin position="139"/>
        <end position="159"/>
    </location>
</feature>